<accession>A0A4S2MJL5</accession>
<dbReference type="AlphaFoldDB" id="A0A4S2MJL5"/>
<organism evidence="1 2">
    <name type="scientific">Opisthorchis felineus</name>
    <dbReference type="NCBI Taxonomy" id="147828"/>
    <lineage>
        <taxon>Eukaryota</taxon>
        <taxon>Metazoa</taxon>
        <taxon>Spiralia</taxon>
        <taxon>Lophotrochozoa</taxon>
        <taxon>Platyhelminthes</taxon>
        <taxon>Trematoda</taxon>
        <taxon>Digenea</taxon>
        <taxon>Opisthorchiida</taxon>
        <taxon>Opisthorchiata</taxon>
        <taxon>Opisthorchiidae</taxon>
        <taxon>Opisthorchis</taxon>
    </lineage>
</organism>
<proteinExistence type="predicted"/>
<evidence type="ECO:0000313" key="1">
    <source>
        <dbReference type="EMBL" id="TGZ75339.1"/>
    </source>
</evidence>
<gene>
    <name evidence="1" type="ORF">CRM22_000441</name>
</gene>
<reference evidence="1 2" key="1">
    <citation type="journal article" date="2019" name="BMC Genomics">
        <title>New insights from Opisthorchis felineus genome: update on genomics of the epidemiologically important liver flukes.</title>
        <authorList>
            <person name="Ershov N.I."/>
            <person name="Mordvinov V.A."/>
            <person name="Prokhortchouk E.B."/>
            <person name="Pakharukova M.Y."/>
            <person name="Gunbin K.V."/>
            <person name="Ustyantsev K."/>
            <person name="Genaev M.A."/>
            <person name="Blinov A.G."/>
            <person name="Mazur A."/>
            <person name="Boulygina E."/>
            <person name="Tsygankova S."/>
            <person name="Khrameeva E."/>
            <person name="Chekanov N."/>
            <person name="Fan G."/>
            <person name="Xiao A."/>
            <person name="Zhang H."/>
            <person name="Xu X."/>
            <person name="Yang H."/>
            <person name="Solovyev V."/>
            <person name="Lee S.M."/>
            <person name="Liu X."/>
            <person name="Afonnikov D.A."/>
            <person name="Skryabin K.G."/>
        </authorList>
    </citation>
    <scope>NUCLEOTIDE SEQUENCE [LARGE SCALE GENOMIC DNA]</scope>
    <source>
        <strain evidence="1">AK-0245</strain>
        <tissue evidence="1">Whole organism</tissue>
    </source>
</reference>
<sequence>MPHRASPGGSDPSALFASHNVADNQEHSTPDTSHLIFPVNPSRIHLDQMSDEKIITPPLTPTTPGPHPSCLCCIHTLETRRKINQRLTPTRTLDDLAVNTCCASKSSTNDEVEIRLHSPSQRSDYGNPVAVAEVCLGFRIDEC</sequence>
<name>A0A4S2MJL5_OPIFE</name>
<protein>
    <submittedName>
        <fullName evidence="1">Uncharacterized protein</fullName>
    </submittedName>
</protein>
<keyword evidence="2" id="KW-1185">Reference proteome</keyword>
<dbReference type="Proteomes" id="UP000308267">
    <property type="component" value="Unassembled WGS sequence"/>
</dbReference>
<evidence type="ECO:0000313" key="2">
    <source>
        <dbReference type="Proteomes" id="UP000308267"/>
    </source>
</evidence>
<comment type="caution">
    <text evidence="1">The sequence shown here is derived from an EMBL/GenBank/DDBJ whole genome shotgun (WGS) entry which is preliminary data.</text>
</comment>
<dbReference type="EMBL" id="SJOL01000802">
    <property type="protein sequence ID" value="TGZ75339.1"/>
    <property type="molecule type" value="Genomic_DNA"/>
</dbReference>